<dbReference type="EMBL" id="RXFT01000007">
    <property type="protein sequence ID" value="RUR69125.1"/>
    <property type="molecule type" value="Genomic_DNA"/>
</dbReference>
<feature type="transmembrane region" description="Helical" evidence="5">
    <location>
        <begin position="32"/>
        <end position="51"/>
    </location>
</feature>
<sequence length="337" mass="35266">MQNQALNPSSPVISSVAAVAPRAQASVRNLPVNLFASVMGFSGLALAWRLAHESLGAPAIIGEAIGAFALGVFVLIAAGYLTKLVRHPQAVHAEFHHPVAGNFFGTIAISILLLSAVIAPYSAPLAHLAWTIGLLATFSLSFAGLSRLLKGQVDASLAVPAWIIPGVATLDIPVTGAHMPMAWAAEANLAASAIGVVLALVLFTMIIGRLVHRDPLAPAMEPSLMILVAPFAVGFLAYTNIVGEIDRFASLLFYFGLFMFAVVAPKVFRRGASFAPGWWAIGFPMAALANAALKYAESHPSEPLWAIAIVLLAALNVALAVLTVKTVRIALNGKLFA</sequence>
<keyword evidence="3 5" id="KW-1133">Transmembrane helix</keyword>
<dbReference type="OrthoDB" id="309023at2"/>
<feature type="transmembrane region" description="Helical" evidence="5">
    <location>
        <begin position="157"/>
        <end position="177"/>
    </location>
</feature>
<protein>
    <submittedName>
        <fullName evidence="6">C4-dicarboxylate ABC transporter</fullName>
    </submittedName>
</protein>
<comment type="caution">
    <text evidence="6">The sequence shown here is derived from an EMBL/GenBank/DDBJ whole genome shotgun (WGS) entry which is preliminary data.</text>
</comment>
<accession>A0A433MN84</accession>
<evidence type="ECO:0000256" key="3">
    <source>
        <dbReference type="ARBA" id="ARBA00022989"/>
    </source>
</evidence>
<dbReference type="RefSeq" id="WP_126023235.1">
    <property type="nucleotide sequence ID" value="NZ_RXFT01000007.1"/>
</dbReference>
<reference evidence="6 7" key="1">
    <citation type="submission" date="2018-12" db="EMBL/GenBank/DDBJ databases">
        <title>The genome sequences of Variovorax guangxiensis DSM 27352.</title>
        <authorList>
            <person name="Gao J."/>
            <person name="Sun J."/>
        </authorList>
    </citation>
    <scope>NUCLEOTIDE SEQUENCE [LARGE SCALE GENOMIC DNA]</scope>
    <source>
        <strain evidence="6 7">DSM 27352</strain>
    </source>
</reference>
<dbReference type="InterPro" id="IPR004695">
    <property type="entry name" value="SLAC1/Mae1/Ssu1/TehA"/>
</dbReference>
<dbReference type="AlphaFoldDB" id="A0A433MN84"/>
<evidence type="ECO:0000256" key="4">
    <source>
        <dbReference type="ARBA" id="ARBA00023136"/>
    </source>
</evidence>
<dbReference type="InterPro" id="IPR052951">
    <property type="entry name" value="Tellurite_res_ion_channel"/>
</dbReference>
<feature type="transmembrane region" description="Helical" evidence="5">
    <location>
        <begin position="127"/>
        <end position="145"/>
    </location>
</feature>
<dbReference type="Pfam" id="PF03595">
    <property type="entry name" value="SLAC1"/>
    <property type="match status" value="1"/>
</dbReference>
<dbReference type="PANTHER" id="PTHR37955:SF1">
    <property type="entry name" value="DEP DOMAIN-CONTAINING PROTEIN"/>
    <property type="match status" value="1"/>
</dbReference>
<dbReference type="CDD" id="cd09323">
    <property type="entry name" value="TDT_SLAC1_like"/>
    <property type="match status" value="1"/>
</dbReference>
<feature type="transmembrane region" description="Helical" evidence="5">
    <location>
        <begin position="305"/>
        <end position="324"/>
    </location>
</feature>
<feature type="transmembrane region" description="Helical" evidence="5">
    <location>
        <begin position="223"/>
        <end position="242"/>
    </location>
</feature>
<name>A0A433MN84_9BURK</name>
<dbReference type="Gene3D" id="1.50.10.150">
    <property type="entry name" value="Voltage-dependent anion channel"/>
    <property type="match status" value="1"/>
</dbReference>
<keyword evidence="2 5" id="KW-0812">Transmembrane</keyword>
<comment type="subcellular location">
    <subcellularLocation>
        <location evidence="1">Membrane</location>
        <topology evidence="1">Multi-pass membrane protein</topology>
    </subcellularLocation>
</comment>
<dbReference type="GO" id="GO:0046583">
    <property type="term" value="F:monoatomic cation efflux transmembrane transporter activity"/>
    <property type="evidence" value="ECO:0007669"/>
    <property type="project" value="TreeGrafter"/>
</dbReference>
<organism evidence="6 7">
    <name type="scientific">Variovorax guangxiensis</name>
    <dbReference type="NCBI Taxonomy" id="1775474"/>
    <lineage>
        <taxon>Bacteria</taxon>
        <taxon>Pseudomonadati</taxon>
        <taxon>Pseudomonadota</taxon>
        <taxon>Betaproteobacteria</taxon>
        <taxon>Burkholderiales</taxon>
        <taxon>Comamonadaceae</taxon>
        <taxon>Variovorax</taxon>
    </lineage>
</organism>
<dbReference type="PANTHER" id="PTHR37955">
    <property type="entry name" value="TELLURITE RESISTANCE PROTEIN TEHA"/>
    <property type="match status" value="1"/>
</dbReference>
<dbReference type="GO" id="GO:0005886">
    <property type="term" value="C:plasma membrane"/>
    <property type="evidence" value="ECO:0007669"/>
    <property type="project" value="TreeGrafter"/>
</dbReference>
<gene>
    <name evidence="6" type="ORF">EJP67_18880</name>
</gene>
<keyword evidence="4 5" id="KW-0472">Membrane</keyword>
<feature type="transmembrane region" description="Helical" evidence="5">
    <location>
        <begin position="189"/>
        <end position="211"/>
    </location>
</feature>
<feature type="transmembrane region" description="Helical" evidence="5">
    <location>
        <begin position="248"/>
        <end position="268"/>
    </location>
</feature>
<dbReference type="Proteomes" id="UP000281118">
    <property type="component" value="Unassembled WGS sequence"/>
</dbReference>
<evidence type="ECO:0000313" key="7">
    <source>
        <dbReference type="Proteomes" id="UP000281118"/>
    </source>
</evidence>
<evidence type="ECO:0000313" key="6">
    <source>
        <dbReference type="EMBL" id="RUR69125.1"/>
    </source>
</evidence>
<feature type="transmembrane region" description="Helical" evidence="5">
    <location>
        <begin position="102"/>
        <end position="121"/>
    </location>
</feature>
<feature type="transmembrane region" description="Helical" evidence="5">
    <location>
        <begin position="57"/>
        <end position="81"/>
    </location>
</feature>
<evidence type="ECO:0000256" key="1">
    <source>
        <dbReference type="ARBA" id="ARBA00004141"/>
    </source>
</evidence>
<evidence type="ECO:0000256" key="2">
    <source>
        <dbReference type="ARBA" id="ARBA00022692"/>
    </source>
</evidence>
<evidence type="ECO:0000256" key="5">
    <source>
        <dbReference type="SAM" id="Phobius"/>
    </source>
</evidence>
<dbReference type="InterPro" id="IPR038665">
    <property type="entry name" value="Voltage-dep_anion_channel_sf"/>
</dbReference>
<feature type="transmembrane region" description="Helical" evidence="5">
    <location>
        <begin position="275"/>
        <end position="293"/>
    </location>
</feature>
<proteinExistence type="predicted"/>